<keyword evidence="2" id="KW-1185">Reference proteome</keyword>
<protein>
    <submittedName>
        <fullName evidence="1">Uncharacterized protein</fullName>
    </submittedName>
</protein>
<proteinExistence type="predicted"/>
<dbReference type="AlphaFoldDB" id="A0A251T2T0"/>
<evidence type="ECO:0000313" key="1">
    <source>
        <dbReference type="EMBL" id="OTG04972.1"/>
    </source>
</evidence>
<dbReference type="InParanoid" id="A0A251T2T0"/>
<evidence type="ECO:0000313" key="2">
    <source>
        <dbReference type="Proteomes" id="UP000215914"/>
    </source>
</evidence>
<gene>
    <name evidence="1" type="ORF">HannXRQ_Chr12g0368341</name>
</gene>
<organism evidence="1 2">
    <name type="scientific">Helianthus annuus</name>
    <name type="common">Common sunflower</name>
    <dbReference type="NCBI Taxonomy" id="4232"/>
    <lineage>
        <taxon>Eukaryota</taxon>
        <taxon>Viridiplantae</taxon>
        <taxon>Streptophyta</taxon>
        <taxon>Embryophyta</taxon>
        <taxon>Tracheophyta</taxon>
        <taxon>Spermatophyta</taxon>
        <taxon>Magnoliopsida</taxon>
        <taxon>eudicotyledons</taxon>
        <taxon>Gunneridae</taxon>
        <taxon>Pentapetalae</taxon>
        <taxon>asterids</taxon>
        <taxon>campanulids</taxon>
        <taxon>Asterales</taxon>
        <taxon>Asteraceae</taxon>
        <taxon>Asteroideae</taxon>
        <taxon>Heliantheae alliance</taxon>
        <taxon>Heliantheae</taxon>
        <taxon>Helianthus</taxon>
    </lineage>
</organism>
<reference evidence="2" key="1">
    <citation type="journal article" date="2017" name="Nature">
        <title>The sunflower genome provides insights into oil metabolism, flowering and Asterid evolution.</title>
        <authorList>
            <person name="Badouin H."/>
            <person name="Gouzy J."/>
            <person name="Grassa C.J."/>
            <person name="Murat F."/>
            <person name="Staton S.E."/>
            <person name="Cottret L."/>
            <person name="Lelandais-Briere C."/>
            <person name="Owens G.L."/>
            <person name="Carrere S."/>
            <person name="Mayjonade B."/>
            <person name="Legrand L."/>
            <person name="Gill N."/>
            <person name="Kane N.C."/>
            <person name="Bowers J.E."/>
            <person name="Hubner S."/>
            <person name="Bellec A."/>
            <person name="Berard A."/>
            <person name="Berges H."/>
            <person name="Blanchet N."/>
            <person name="Boniface M.C."/>
            <person name="Brunel D."/>
            <person name="Catrice O."/>
            <person name="Chaidir N."/>
            <person name="Claudel C."/>
            <person name="Donnadieu C."/>
            <person name="Faraut T."/>
            <person name="Fievet G."/>
            <person name="Helmstetter N."/>
            <person name="King M."/>
            <person name="Knapp S.J."/>
            <person name="Lai Z."/>
            <person name="Le Paslier M.C."/>
            <person name="Lippi Y."/>
            <person name="Lorenzon L."/>
            <person name="Mandel J.R."/>
            <person name="Marage G."/>
            <person name="Marchand G."/>
            <person name="Marquand E."/>
            <person name="Bret-Mestries E."/>
            <person name="Morien E."/>
            <person name="Nambeesan S."/>
            <person name="Nguyen T."/>
            <person name="Pegot-Espagnet P."/>
            <person name="Pouilly N."/>
            <person name="Raftis F."/>
            <person name="Sallet E."/>
            <person name="Schiex T."/>
            <person name="Thomas J."/>
            <person name="Vandecasteele C."/>
            <person name="Vares D."/>
            <person name="Vear F."/>
            <person name="Vautrin S."/>
            <person name="Crespi M."/>
            <person name="Mangin B."/>
            <person name="Burke J.M."/>
            <person name="Salse J."/>
            <person name="Munos S."/>
            <person name="Vincourt P."/>
            <person name="Rieseberg L.H."/>
            <person name="Langlade N.B."/>
        </authorList>
    </citation>
    <scope>NUCLEOTIDE SEQUENCE [LARGE SCALE GENOMIC DNA]</scope>
    <source>
        <strain evidence="2">cv. SF193</strain>
    </source>
</reference>
<dbReference type="EMBL" id="CM007901">
    <property type="protein sequence ID" value="OTG04972.1"/>
    <property type="molecule type" value="Genomic_DNA"/>
</dbReference>
<sequence>MSCHTNSLYCNQPPLHRRNRTKKVKLPLQAAIQTARSLTISIYGSFFQTTLETIQCRLTRRIFNHIPDLKDDLKSKKRIQFQDATRSKRCSRSG</sequence>
<name>A0A251T2T0_HELAN</name>
<dbReference type="Proteomes" id="UP000215914">
    <property type="component" value="Chromosome 12"/>
</dbReference>
<accession>A0A251T2T0</accession>